<reference evidence="1 2" key="1">
    <citation type="submission" date="2019-09" db="EMBL/GenBank/DDBJ databases">
        <title>Genome sequence of Adhaeribacter sp. M2.</title>
        <authorList>
            <person name="Srinivasan S."/>
        </authorList>
    </citation>
    <scope>NUCLEOTIDE SEQUENCE [LARGE SCALE GENOMIC DNA]</scope>
    <source>
        <strain evidence="1 2">M2</strain>
    </source>
</reference>
<comment type="caution">
    <text evidence="1">The sequence shown here is derived from an EMBL/GenBank/DDBJ whole genome shotgun (WGS) entry which is preliminary data.</text>
</comment>
<accession>A0A5N1IVM5</accession>
<protein>
    <recommendedName>
        <fullName evidence="3">Lipocalin-like domain-containing protein</fullName>
    </recommendedName>
</protein>
<name>A0A5N1IVM5_9BACT</name>
<dbReference type="EMBL" id="VTWT01000005">
    <property type="protein sequence ID" value="KAA9333828.1"/>
    <property type="molecule type" value="Genomic_DNA"/>
</dbReference>
<dbReference type="AlphaFoldDB" id="A0A5N1IVM5"/>
<evidence type="ECO:0008006" key="3">
    <source>
        <dbReference type="Google" id="ProtNLM"/>
    </source>
</evidence>
<gene>
    <name evidence="1" type="ORF">F0P94_09800</name>
</gene>
<sequence length="124" mass="14140">MLMAGTCKKKDDKKTAALANALLGKTWLHSHEDDRGDTLVYRPNSYDFPPARGRTGFTMEADGTFRQYDIAPTDGLEEHPGRWEIVNDKVLNVTFPDKKSTDFQVEVFSAEPEMLKVKKQYKNQ</sequence>
<keyword evidence="2" id="KW-1185">Reference proteome</keyword>
<evidence type="ECO:0000313" key="1">
    <source>
        <dbReference type="EMBL" id="KAA9333828.1"/>
    </source>
</evidence>
<organism evidence="1 2">
    <name type="scientific">Adhaeribacter soli</name>
    <dbReference type="NCBI Taxonomy" id="2607655"/>
    <lineage>
        <taxon>Bacteria</taxon>
        <taxon>Pseudomonadati</taxon>
        <taxon>Bacteroidota</taxon>
        <taxon>Cytophagia</taxon>
        <taxon>Cytophagales</taxon>
        <taxon>Hymenobacteraceae</taxon>
        <taxon>Adhaeribacter</taxon>
    </lineage>
</organism>
<dbReference type="Proteomes" id="UP000326570">
    <property type="component" value="Unassembled WGS sequence"/>
</dbReference>
<evidence type="ECO:0000313" key="2">
    <source>
        <dbReference type="Proteomes" id="UP000326570"/>
    </source>
</evidence>
<proteinExistence type="predicted"/>